<protein>
    <submittedName>
        <fullName evidence="1">Uncharacterized protein</fullName>
    </submittedName>
</protein>
<dbReference type="RefSeq" id="XP_064661830.1">
    <property type="nucleotide sequence ID" value="XM_064800491.1"/>
</dbReference>
<dbReference type="GeneID" id="89924581"/>
<comment type="caution">
    <text evidence="1">The sequence shown here is derived from an EMBL/GenBank/DDBJ whole genome shotgun (WGS) entry which is preliminary data.</text>
</comment>
<reference evidence="1 2" key="1">
    <citation type="submission" date="2023-08" db="EMBL/GenBank/DDBJ databases">
        <title>Black Yeasts Isolated from many extreme environments.</title>
        <authorList>
            <person name="Coleine C."/>
            <person name="Stajich J.E."/>
            <person name="Selbmann L."/>
        </authorList>
    </citation>
    <scope>NUCLEOTIDE SEQUENCE [LARGE SCALE GENOMIC DNA]</scope>
    <source>
        <strain evidence="1 2">CCFEE 5935</strain>
    </source>
</reference>
<organism evidence="1 2">
    <name type="scientific">Saxophila tyrrhenica</name>
    <dbReference type="NCBI Taxonomy" id="1690608"/>
    <lineage>
        <taxon>Eukaryota</taxon>
        <taxon>Fungi</taxon>
        <taxon>Dikarya</taxon>
        <taxon>Ascomycota</taxon>
        <taxon>Pezizomycotina</taxon>
        <taxon>Dothideomycetes</taxon>
        <taxon>Dothideomycetidae</taxon>
        <taxon>Mycosphaerellales</taxon>
        <taxon>Extremaceae</taxon>
        <taxon>Saxophila</taxon>
    </lineage>
</organism>
<dbReference type="EMBL" id="JAVRRT010000004">
    <property type="protein sequence ID" value="KAK5173112.1"/>
    <property type="molecule type" value="Genomic_DNA"/>
</dbReference>
<dbReference type="AlphaFoldDB" id="A0AAV9PHF1"/>
<evidence type="ECO:0000313" key="1">
    <source>
        <dbReference type="EMBL" id="KAK5173112.1"/>
    </source>
</evidence>
<dbReference type="Proteomes" id="UP001337655">
    <property type="component" value="Unassembled WGS sequence"/>
</dbReference>
<keyword evidence="2" id="KW-1185">Reference proteome</keyword>
<name>A0AAV9PHF1_9PEZI</name>
<proteinExistence type="predicted"/>
<evidence type="ECO:0000313" key="2">
    <source>
        <dbReference type="Proteomes" id="UP001337655"/>
    </source>
</evidence>
<sequence>MHPQSEIPSNSPFGPHVPYTYTALAPDLGPLELRSSNTTRDPNVNPQVATRSADILCDLTPAALSEARKRHYDLILIHMPIITRIYQKFKNLIDAYLAVYLELRKDKTKLKQCHETLLPAQQFFNNEPDTDASVHTNMDSAIAMIRDGLKMAGGLKLIFDDWHEKLSEVKREQLHLKEVAEPRRRIVKRLLAGKIMENEALEETEQARA</sequence>
<gene>
    <name evidence="1" type="ORF">LTR77_003234</name>
</gene>
<accession>A0AAV9PHF1</accession>